<dbReference type="Proteomes" id="UP000006889">
    <property type="component" value="Chromosome"/>
</dbReference>
<keyword evidence="3" id="KW-0238">DNA-binding</keyword>
<dbReference type="SUPFAM" id="SSF88946">
    <property type="entry name" value="Sigma2 domain of RNA polymerase sigma factors"/>
    <property type="match status" value="1"/>
</dbReference>
<evidence type="ECO:0000259" key="5">
    <source>
        <dbReference type="PROSITE" id="PS00715"/>
    </source>
</evidence>
<reference key="1">
    <citation type="submission" date="2010-09" db="EMBL/GenBank/DDBJ databases">
        <title>Complete sequence of Caldicellulosiruptor owensensis OL.</title>
        <authorList>
            <consortium name="US DOE Joint Genome Institute"/>
            <person name="Lucas S."/>
            <person name="Copeland A."/>
            <person name="Lapidus A."/>
            <person name="Cheng J.-F."/>
            <person name="Bruce D."/>
            <person name="Goodwin L."/>
            <person name="Pitluck S."/>
            <person name="Davenport K."/>
            <person name="Detter J.C."/>
            <person name="Han C."/>
            <person name="Tapia R."/>
            <person name="Land M."/>
            <person name="Hauser L."/>
            <person name="Chang Y.-J."/>
            <person name="Jeffries C."/>
            <person name="Kyrpides N."/>
            <person name="Ivanova N."/>
            <person name="Mikhailova N."/>
            <person name="Blumer-Schuette S.E."/>
            <person name="Kelly R.M."/>
            <person name="Woyke T."/>
        </authorList>
    </citation>
    <scope>NUCLEOTIDE SEQUENCE</scope>
    <source>
        <strain>OL</strain>
    </source>
</reference>
<dbReference type="eggNOG" id="COG1191">
    <property type="taxonomic scope" value="Bacteria"/>
</dbReference>
<dbReference type="InterPro" id="IPR007627">
    <property type="entry name" value="RNA_pol_sigma70_r2"/>
</dbReference>
<evidence type="ECO:0000256" key="4">
    <source>
        <dbReference type="ARBA" id="ARBA00023163"/>
    </source>
</evidence>
<name>E4Q446_CALOW</name>
<keyword evidence="2" id="KW-0731">Sigma factor</keyword>
<sequence length="302" mass="34524">MVETLTSVQTQKLVADNIKLVYHVANKFMPCPKGYCYEVDDLVSEGYIGLVVAARNYDPEKGSFSTYACKVIESKIRKSLPKYRLTSVSLDSPLTKDEEEETTVGDVIDSGFSVENEVIRREIVARLQKYLADLTDDERKQVLKYIHTGKISDGKLYKTARKKLLRAMKKDQLEADLDDLTVFISCPAVHVVAGTGYFSSPVETTVLAREEKRKQLEILSSIPQLDKLRVLKQQGEQDRMKLLAAKWEVEEFIERHIDKLSINHVRLLQDYFVWCHSHLAMVQKYGSGYKAQIKRVVKKLMG</sequence>
<keyword evidence="7" id="KW-1185">Reference proteome</keyword>
<evidence type="ECO:0000256" key="1">
    <source>
        <dbReference type="ARBA" id="ARBA00023015"/>
    </source>
</evidence>
<feature type="domain" description="RNA polymerase sigma-70" evidence="5">
    <location>
        <begin position="41"/>
        <end position="54"/>
    </location>
</feature>
<gene>
    <name evidence="6" type="ordered locus">Calow_1654</name>
</gene>
<dbReference type="Gene3D" id="1.10.1740.10">
    <property type="match status" value="1"/>
</dbReference>
<dbReference type="HOGENOM" id="CLU_896258_0_0_9"/>
<protein>
    <submittedName>
        <fullName evidence="6">RNA polymerase sigma factor, sigma-70 family</fullName>
    </submittedName>
</protein>
<dbReference type="PROSITE" id="PS00715">
    <property type="entry name" value="SIGMA70_1"/>
    <property type="match status" value="1"/>
</dbReference>
<dbReference type="STRING" id="632518.Calow_1654"/>
<dbReference type="AlphaFoldDB" id="E4Q446"/>
<dbReference type="InterPro" id="IPR013325">
    <property type="entry name" value="RNA_pol_sigma_r2"/>
</dbReference>
<evidence type="ECO:0000256" key="2">
    <source>
        <dbReference type="ARBA" id="ARBA00023082"/>
    </source>
</evidence>
<evidence type="ECO:0000256" key="3">
    <source>
        <dbReference type="ARBA" id="ARBA00023125"/>
    </source>
</evidence>
<dbReference type="PANTHER" id="PTHR30385">
    <property type="entry name" value="SIGMA FACTOR F FLAGELLAR"/>
    <property type="match status" value="1"/>
</dbReference>
<proteinExistence type="predicted"/>
<accession>E4Q446</accession>
<evidence type="ECO:0000313" key="6">
    <source>
        <dbReference type="EMBL" id="ADQ05200.1"/>
    </source>
</evidence>
<dbReference type="EMBL" id="CP002216">
    <property type="protein sequence ID" value="ADQ05200.1"/>
    <property type="molecule type" value="Genomic_DNA"/>
</dbReference>
<keyword evidence="4" id="KW-0804">Transcription</keyword>
<dbReference type="GO" id="GO:0006352">
    <property type="term" value="P:DNA-templated transcription initiation"/>
    <property type="evidence" value="ECO:0007669"/>
    <property type="project" value="InterPro"/>
</dbReference>
<dbReference type="GO" id="GO:0003677">
    <property type="term" value="F:DNA binding"/>
    <property type="evidence" value="ECO:0007669"/>
    <property type="project" value="UniProtKB-KW"/>
</dbReference>
<evidence type="ECO:0000313" key="7">
    <source>
        <dbReference type="Proteomes" id="UP000006889"/>
    </source>
</evidence>
<organism evidence="6 7">
    <name type="scientific">Caldicellulosiruptor owensensis (strain ATCC 700167 / DSM 13100 / OL)</name>
    <dbReference type="NCBI Taxonomy" id="632518"/>
    <lineage>
        <taxon>Bacteria</taxon>
        <taxon>Bacillati</taxon>
        <taxon>Bacillota</taxon>
        <taxon>Bacillota incertae sedis</taxon>
        <taxon>Caldicellulosiruptorales</taxon>
        <taxon>Caldicellulosiruptoraceae</taxon>
        <taxon>Caldicellulosiruptor</taxon>
    </lineage>
</organism>
<dbReference type="NCBIfam" id="TIGR02937">
    <property type="entry name" value="sigma70-ECF"/>
    <property type="match status" value="1"/>
</dbReference>
<dbReference type="RefSeq" id="WP_013412537.1">
    <property type="nucleotide sequence ID" value="NC_014657.1"/>
</dbReference>
<dbReference type="GO" id="GO:0016987">
    <property type="term" value="F:sigma factor activity"/>
    <property type="evidence" value="ECO:0007669"/>
    <property type="project" value="UniProtKB-KW"/>
</dbReference>
<dbReference type="OrthoDB" id="9783788at2"/>
<dbReference type="Pfam" id="PF04542">
    <property type="entry name" value="Sigma70_r2"/>
    <property type="match status" value="1"/>
</dbReference>
<reference evidence="6 7" key="2">
    <citation type="journal article" date="2011" name="J. Bacteriol.">
        <title>Complete genome sequences for the anaerobic, extremely thermophilic plant biomass-degrading bacteria Caldicellulosiruptor hydrothermalis, Caldicellulosiruptor kristjanssonii, Caldicellulosiruptor kronotskyensis, Caldicellulosiruptor owensenis, and Caldicellulosiruptor lactoaceticus.</title>
        <authorList>
            <person name="Blumer-Schuette S.E."/>
            <person name="Ozdemir I."/>
            <person name="Mistry D."/>
            <person name="Lucas S."/>
            <person name="Lapidus A."/>
            <person name="Cheng J.F."/>
            <person name="Goodwin L.A."/>
            <person name="Pitluck S."/>
            <person name="Land M.L."/>
            <person name="Hauser L.J."/>
            <person name="Woyke T."/>
            <person name="Mikhailova N."/>
            <person name="Pati A."/>
            <person name="Kyrpides N.C."/>
            <person name="Ivanova N."/>
            <person name="Detter J.C."/>
            <person name="Walston-Davenport K."/>
            <person name="Han S."/>
            <person name="Adams M.W."/>
            <person name="Kelly R.M."/>
        </authorList>
    </citation>
    <scope>NUCLEOTIDE SEQUENCE [LARGE SCALE GENOMIC DNA]</scope>
    <source>
        <strain evidence="7">ATCC 700167 / DSM 13100 / OL</strain>
    </source>
</reference>
<keyword evidence="1" id="KW-0805">Transcription regulation</keyword>
<dbReference type="InterPro" id="IPR014284">
    <property type="entry name" value="RNA_pol_sigma-70_dom"/>
</dbReference>
<dbReference type="InterPro" id="IPR000943">
    <property type="entry name" value="RNA_pol_sigma70"/>
</dbReference>
<dbReference type="KEGG" id="cow:Calow_1654"/>